<organism evidence="9 10">
    <name type="scientific">Trichodelitschia bisporula</name>
    <dbReference type="NCBI Taxonomy" id="703511"/>
    <lineage>
        <taxon>Eukaryota</taxon>
        <taxon>Fungi</taxon>
        <taxon>Dikarya</taxon>
        <taxon>Ascomycota</taxon>
        <taxon>Pezizomycotina</taxon>
        <taxon>Dothideomycetes</taxon>
        <taxon>Dothideomycetes incertae sedis</taxon>
        <taxon>Phaeotrichales</taxon>
        <taxon>Phaeotrichaceae</taxon>
        <taxon>Trichodelitschia</taxon>
    </lineage>
</organism>
<comment type="similarity">
    <text evidence="3 8">Belongs to the glycosyl hydrolase 47 family.</text>
</comment>
<dbReference type="FunFam" id="1.50.10.10:FF:000037">
    <property type="entry name" value="alpha-1,2-Mannosidase"/>
    <property type="match status" value="1"/>
</dbReference>
<dbReference type="Pfam" id="PF01532">
    <property type="entry name" value="Glyco_hydro_47"/>
    <property type="match status" value="1"/>
</dbReference>
<keyword evidence="5" id="KW-1015">Disulfide bond</keyword>
<evidence type="ECO:0000256" key="5">
    <source>
        <dbReference type="ARBA" id="ARBA00023157"/>
    </source>
</evidence>
<evidence type="ECO:0000256" key="1">
    <source>
        <dbReference type="ARBA" id="ARBA00001913"/>
    </source>
</evidence>
<dbReference type="AlphaFoldDB" id="A0A6G1IAP9"/>
<dbReference type="GO" id="GO:0016020">
    <property type="term" value="C:membrane"/>
    <property type="evidence" value="ECO:0007669"/>
    <property type="project" value="InterPro"/>
</dbReference>
<keyword evidence="7" id="KW-0479">Metal-binding</keyword>
<dbReference type="Gene3D" id="1.50.10.10">
    <property type="match status" value="1"/>
</dbReference>
<feature type="active site" description="Proton donor" evidence="6">
    <location>
        <position position="330"/>
    </location>
</feature>
<dbReference type="InterPro" id="IPR001382">
    <property type="entry name" value="Glyco_hydro_47"/>
</dbReference>
<accession>A0A6G1IAP9</accession>
<dbReference type="PANTHER" id="PTHR11742:SF89">
    <property type="entry name" value="ALPHA-1,2-MANNOSIDASE"/>
    <property type="match status" value="1"/>
</dbReference>
<dbReference type="EMBL" id="ML996687">
    <property type="protein sequence ID" value="KAF2405360.1"/>
    <property type="molecule type" value="Genomic_DNA"/>
</dbReference>
<comment type="pathway">
    <text evidence="2">Protein modification; protein glycosylation.</text>
</comment>
<evidence type="ECO:0000313" key="10">
    <source>
        <dbReference type="Proteomes" id="UP000799640"/>
    </source>
</evidence>
<evidence type="ECO:0000256" key="8">
    <source>
        <dbReference type="RuleBase" id="RU361193"/>
    </source>
</evidence>
<feature type="active site" evidence="6">
    <location>
        <position position="490"/>
    </location>
</feature>
<dbReference type="GO" id="GO:0004571">
    <property type="term" value="F:mannosyl-oligosaccharide 1,2-alpha-mannosidase activity"/>
    <property type="evidence" value="ECO:0007669"/>
    <property type="project" value="InterPro"/>
</dbReference>
<dbReference type="InterPro" id="IPR012341">
    <property type="entry name" value="6hp_glycosidase-like_sf"/>
</dbReference>
<dbReference type="InterPro" id="IPR036026">
    <property type="entry name" value="Seven-hairpin_glycosidases"/>
</dbReference>
<dbReference type="GO" id="GO:0005975">
    <property type="term" value="P:carbohydrate metabolic process"/>
    <property type="evidence" value="ECO:0007669"/>
    <property type="project" value="InterPro"/>
</dbReference>
<dbReference type="UniPathway" id="UPA00378"/>
<evidence type="ECO:0000256" key="2">
    <source>
        <dbReference type="ARBA" id="ARBA00004922"/>
    </source>
</evidence>
<dbReference type="PANTHER" id="PTHR11742">
    <property type="entry name" value="MANNOSYL-OLIGOSACCHARIDE ALPHA-1,2-MANNOSIDASE-RELATED"/>
    <property type="match status" value="1"/>
</dbReference>
<dbReference type="GO" id="GO:0005783">
    <property type="term" value="C:endoplasmic reticulum"/>
    <property type="evidence" value="ECO:0007669"/>
    <property type="project" value="TreeGrafter"/>
</dbReference>
<reference evidence="9" key="1">
    <citation type="journal article" date="2020" name="Stud. Mycol.">
        <title>101 Dothideomycetes genomes: a test case for predicting lifestyles and emergence of pathogens.</title>
        <authorList>
            <person name="Haridas S."/>
            <person name="Albert R."/>
            <person name="Binder M."/>
            <person name="Bloem J."/>
            <person name="Labutti K."/>
            <person name="Salamov A."/>
            <person name="Andreopoulos B."/>
            <person name="Baker S."/>
            <person name="Barry K."/>
            <person name="Bills G."/>
            <person name="Bluhm B."/>
            <person name="Cannon C."/>
            <person name="Castanera R."/>
            <person name="Culley D."/>
            <person name="Daum C."/>
            <person name="Ezra D."/>
            <person name="Gonzalez J."/>
            <person name="Henrissat B."/>
            <person name="Kuo A."/>
            <person name="Liang C."/>
            <person name="Lipzen A."/>
            <person name="Lutzoni F."/>
            <person name="Magnuson J."/>
            <person name="Mondo S."/>
            <person name="Nolan M."/>
            <person name="Ohm R."/>
            <person name="Pangilinan J."/>
            <person name="Park H.-J."/>
            <person name="Ramirez L."/>
            <person name="Alfaro M."/>
            <person name="Sun H."/>
            <person name="Tritt A."/>
            <person name="Yoshinaga Y."/>
            <person name="Zwiers L.-H."/>
            <person name="Turgeon B."/>
            <person name="Goodwin S."/>
            <person name="Spatafora J."/>
            <person name="Crous P."/>
            <person name="Grigoriev I."/>
        </authorList>
    </citation>
    <scope>NUCLEOTIDE SEQUENCE</scope>
    <source>
        <strain evidence="9">CBS 262.69</strain>
    </source>
</reference>
<name>A0A6G1IAP9_9PEZI</name>
<keyword evidence="8" id="KW-0326">Glycosidase</keyword>
<comment type="cofactor">
    <cofactor evidence="1 7">
        <name>Ca(2+)</name>
        <dbReference type="ChEBI" id="CHEBI:29108"/>
    </cofactor>
</comment>
<dbReference type="InterPro" id="IPR050749">
    <property type="entry name" value="Glycosyl_Hydrolase_47"/>
</dbReference>
<dbReference type="GO" id="GO:0005509">
    <property type="term" value="F:calcium ion binding"/>
    <property type="evidence" value="ECO:0007669"/>
    <property type="project" value="InterPro"/>
</dbReference>
<dbReference type="Proteomes" id="UP000799640">
    <property type="component" value="Unassembled WGS sequence"/>
</dbReference>
<evidence type="ECO:0000313" key="9">
    <source>
        <dbReference type="EMBL" id="KAF2405360.1"/>
    </source>
</evidence>
<dbReference type="PRINTS" id="PR00747">
    <property type="entry name" value="GLYHDRLASE47"/>
</dbReference>
<evidence type="ECO:0000256" key="6">
    <source>
        <dbReference type="PIRSR" id="PIRSR601382-1"/>
    </source>
</evidence>
<evidence type="ECO:0000256" key="7">
    <source>
        <dbReference type="PIRSR" id="PIRSR601382-2"/>
    </source>
</evidence>
<protein>
    <recommendedName>
        <fullName evidence="8">alpha-1,2-Mannosidase</fullName>
        <ecNumber evidence="8">3.2.1.-</ecNumber>
    </recommendedName>
</protein>
<dbReference type="SUPFAM" id="SSF48225">
    <property type="entry name" value="Seven-hairpin glycosidases"/>
    <property type="match status" value="1"/>
</dbReference>
<evidence type="ECO:0000256" key="4">
    <source>
        <dbReference type="ARBA" id="ARBA00022801"/>
    </source>
</evidence>
<evidence type="ECO:0000256" key="3">
    <source>
        <dbReference type="ARBA" id="ARBA00007658"/>
    </source>
</evidence>
<dbReference type="EC" id="3.2.1.-" evidence="8"/>
<feature type="active site" description="Proton donor" evidence="6">
    <location>
        <position position="192"/>
    </location>
</feature>
<keyword evidence="4 8" id="KW-0378">Hydrolase</keyword>
<proteinExistence type="inferred from homology"/>
<keyword evidence="7" id="KW-0106">Calcium</keyword>
<keyword evidence="10" id="KW-1185">Reference proteome</keyword>
<dbReference type="OrthoDB" id="8118055at2759"/>
<feature type="binding site" evidence="7">
    <location>
        <position position="577"/>
    </location>
    <ligand>
        <name>Ca(2+)</name>
        <dbReference type="ChEBI" id="CHEBI:29108"/>
    </ligand>
</feature>
<gene>
    <name evidence="9" type="ORF">EJ06DRAFT_525890</name>
</gene>
<sequence length="586" mass="65687">MSKSCKRSSFVWFFVAVCFIIITYSQDRLLPRGRVSVSPAAASHQCPAIPPSKPYVKPKSDRFDWRAVPVKNPVSSLSSLPTTSPTPLPRIQHVFADDTLDATTKDRQNAIRETFQRAWKSYHDKAWMKDELSPVSGGFRNRYGGWAATLVDSLDTLWIMDMKPEYEEAVKAAMTINFSPDTLSQDTISTFETNIRWLGGFLGAYDLTKCKDKRLLDKAVEVGDMLYASFDFPNHAPLGTWDVRKAAAGEEQHAVEDGIFAQFGSMSLEFTRLSQLTGDMRYFDAIQRLTNILDQQQNKTRLPGLWPQKYKPDTLDFTVDNSFTLGANADSAYEYLPKMYALLAGSEPAPQYARMHATAMDAATKHIFYRPMTPDNTDVLLAGKATASDSGISTDSESEHLTFFLGGMLLLSSRLFANASHEDIGLRLARGAAWTYRASPSGVSGENFHTVACAPGPCEWNETLWSSIAVPGTAKGFTRFGDGRYMLRPEAVESIFYAWRVTGDAAWREVAWTMWEAIDEHTRTEWANAALQNAFQSNQPAKADDMESFWMAETLKYFYLIFSDPGLVSLDEFVLNTEAHPFRVPK</sequence>
<feature type="active site" description="Proton donor" evidence="6">
    <location>
        <position position="446"/>
    </location>
</feature>
<dbReference type="GO" id="GO:0036503">
    <property type="term" value="P:ERAD pathway"/>
    <property type="evidence" value="ECO:0007669"/>
    <property type="project" value="UniProtKB-ARBA"/>
</dbReference>